<name>A0ABZ0ITE9_9BACT</name>
<accession>A0ABZ0ITE9</accession>
<protein>
    <recommendedName>
        <fullName evidence="3">Auto-transporter adhesin head GIN domain-containing protein</fullName>
    </recommendedName>
</protein>
<evidence type="ECO:0000313" key="2">
    <source>
        <dbReference type="Proteomes" id="UP001302349"/>
    </source>
</evidence>
<organism evidence="1 2">
    <name type="scientific">Imperialibacter roseus</name>
    <dbReference type="NCBI Taxonomy" id="1324217"/>
    <lineage>
        <taxon>Bacteria</taxon>
        <taxon>Pseudomonadati</taxon>
        <taxon>Bacteroidota</taxon>
        <taxon>Cytophagia</taxon>
        <taxon>Cytophagales</taxon>
        <taxon>Flammeovirgaceae</taxon>
        <taxon>Imperialibacter</taxon>
    </lineage>
</organism>
<sequence>MIQPYSNSRTMKFEGDSKSSDLLIGNFGDVEFIANGQFDLAGMIYNPKGAIEFDIAGTGAVSFNGICRKLTVKNASGNCRLDFSKLNCKEVKFISVEGGSQVIIGAARFISEAILKDDAILQCSDKTILINYTVSDKSQIERMPKMAS</sequence>
<dbReference type="Gene3D" id="2.160.20.120">
    <property type="match status" value="1"/>
</dbReference>
<evidence type="ECO:0008006" key="3">
    <source>
        <dbReference type="Google" id="ProtNLM"/>
    </source>
</evidence>
<dbReference type="EMBL" id="CP136051">
    <property type="protein sequence ID" value="WOK08254.1"/>
    <property type="molecule type" value="Genomic_DNA"/>
</dbReference>
<reference evidence="1 2" key="1">
    <citation type="journal article" date="2023" name="Microbiol. Resour. Announc.">
        <title>Complete Genome Sequence of Imperialibacter roseus strain P4T.</title>
        <authorList>
            <person name="Tizabi D.R."/>
            <person name="Bachvaroff T."/>
            <person name="Hill R.T."/>
        </authorList>
    </citation>
    <scope>NUCLEOTIDE SEQUENCE [LARGE SCALE GENOMIC DNA]</scope>
    <source>
        <strain evidence="1 2">P4T</strain>
    </source>
</reference>
<dbReference type="Proteomes" id="UP001302349">
    <property type="component" value="Chromosome"/>
</dbReference>
<keyword evidence="2" id="KW-1185">Reference proteome</keyword>
<evidence type="ECO:0000313" key="1">
    <source>
        <dbReference type="EMBL" id="WOK08254.1"/>
    </source>
</evidence>
<proteinExistence type="predicted"/>
<dbReference type="RefSeq" id="WP_317490900.1">
    <property type="nucleotide sequence ID" value="NZ_CP136051.1"/>
</dbReference>
<gene>
    <name evidence="1" type="ORF">RT717_06340</name>
</gene>